<protein>
    <recommendedName>
        <fullName evidence="3">Chromo domain-containing protein</fullName>
    </recommendedName>
</protein>
<organism evidence="1 2">
    <name type="scientific">Characodon lateralis</name>
    <dbReference type="NCBI Taxonomy" id="208331"/>
    <lineage>
        <taxon>Eukaryota</taxon>
        <taxon>Metazoa</taxon>
        <taxon>Chordata</taxon>
        <taxon>Craniata</taxon>
        <taxon>Vertebrata</taxon>
        <taxon>Euteleostomi</taxon>
        <taxon>Actinopterygii</taxon>
        <taxon>Neopterygii</taxon>
        <taxon>Teleostei</taxon>
        <taxon>Neoteleostei</taxon>
        <taxon>Acanthomorphata</taxon>
        <taxon>Ovalentaria</taxon>
        <taxon>Atherinomorphae</taxon>
        <taxon>Cyprinodontiformes</taxon>
        <taxon>Goodeidae</taxon>
        <taxon>Characodon</taxon>
    </lineage>
</organism>
<evidence type="ECO:0000313" key="2">
    <source>
        <dbReference type="Proteomes" id="UP001352852"/>
    </source>
</evidence>
<dbReference type="Gene3D" id="2.40.50.40">
    <property type="match status" value="1"/>
</dbReference>
<gene>
    <name evidence="1" type="ORF">CHARACLAT_020083</name>
</gene>
<proteinExistence type="predicted"/>
<keyword evidence="2" id="KW-1185">Reference proteome</keyword>
<accession>A0ABU7DAH5</accession>
<dbReference type="InterPro" id="IPR016197">
    <property type="entry name" value="Chromo-like_dom_sf"/>
</dbReference>
<comment type="caution">
    <text evidence="1">The sequence shown here is derived from an EMBL/GenBank/DDBJ whole genome shotgun (WGS) entry which is preliminary data.</text>
</comment>
<reference evidence="1 2" key="1">
    <citation type="submission" date="2021-06" db="EMBL/GenBank/DDBJ databases">
        <authorList>
            <person name="Palmer J.M."/>
        </authorList>
    </citation>
    <scope>NUCLEOTIDE SEQUENCE [LARGE SCALE GENOMIC DNA]</scope>
    <source>
        <strain evidence="1 2">CL_MEX2019</strain>
        <tissue evidence="1">Muscle</tissue>
    </source>
</reference>
<evidence type="ECO:0000313" key="1">
    <source>
        <dbReference type="EMBL" id="MED6271430.1"/>
    </source>
</evidence>
<evidence type="ECO:0008006" key="3">
    <source>
        <dbReference type="Google" id="ProtNLM"/>
    </source>
</evidence>
<dbReference type="SUPFAM" id="SSF54160">
    <property type="entry name" value="Chromo domain-like"/>
    <property type="match status" value="1"/>
</dbReference>
<name>A0ABU7DAH5_9TELE</name>
<sequence length="122" mass="13751">MVSSDLWGRGWQYLVDWEGYGPEDRSWVPRSSFVTLPSLMTTVPPYILLLLGRQEAAFEGGMMSGSGLCLCFVLATCVQCFQTVLEFSGVLGDRCHTDYFEEYLNRRLPALRCQSVLPTVVK</sequence>
<dbReference type="Proteomes" id="UP001352852">
    <property type="component" value="Unassembled WGS sequence"/>
</dbReference>
<dbReference type="EMBL" id="JAHUTJ010018263">
    <property type="protein sequence ID" value="MED6271430.1"/>
    <property type="molecule type" value="Genomic_DNA"/>
</dbReference>